<comment type="caution">
    <text evidence="10">The sequence shown here is derived from an EMBL/GenBank/DDBJ whole genome shotgun (WGS) entry which is preliminary data.</text>
</comment>
<dbReference type="InterPro" id="IPR007120">
    <property type="entry name" value="DNA-dir_RNAP_su2_dom"/>
</dbReference>
<gene>
    <name evidence="10" type="ORF">CVV64_06660</name>
</gene>
<feature type="domain" description="RNA polymerase Rpb2" evidence="9">
    <location>
        <begin position="255"/>
        <end position="329"/>
    </location>
</feature>
<keyword evidence="5" id="KW-0804">Transcription</keyword>
<dbReference type="EC" id="2.7.7.6" evidence="1"/>
<dbReference type="GO" id="GO:0032549">
    <property type="term" value="F:ribonucleoside binding"/>
    <property type="evidence" value="ECO:0007669"/>
    <property type="project" value="InterPro"/>
</dbReference>
<evidence type="ECO:0000259" key="9">
    <source>
        <dbReference type="Pfam" id="PF04560"/>
    </source>
</evidence>
<sequence length="377" mass="43090">MILWSDIYRYNRIEIADRKTGKPVAYLACDSVSREEIEDIIQRNADFYTSLASLLTERRGRILDIETRQVLYRLNPKASVAAIRDALEAGVLTRVFDRVVPSAEELEDITRWYNGLETMVLDPEAIRERKEVYEDDPEDPEEEEEDSEPYGRKNYPMKVMEAAGYSERELVSDLPAEFFEKMEQKLNDAELWRHETGKRFIFDGRTGEAFENPVTVGHIYMLKLAHLVEDKIHARATGPYSLVTQQPLGGKAQFGGQRFGEMEVWALEAYGAAHVLQEFLTVKSDDVEGRVDVYETLIKNENKTKPRIPEAFNVLVSELRSLGLKIDLISRGEAKDIAEVKRQLEADSEMDSAEEAFSGLFRDSADISDDEESQETN</sequence>
<proteinExistence type="predicted"/>
<dbReference type="Pfam" id="PF00562">
    <property type="entry name" value="RNA_pol_Rpb2_6"/>
    <property type="match status" value="1"/>
</dbReference>
<evidence type="ECO:0000256" key="3">
    <source>
        <dbReference type="ARBA" id="ARBA00022679"/>
    </source>
</evidence>
<dbReference type="GO" id="GO:0003677">
    <property type="term" value="F:DNA binding"/>
    <property type="evidence" value="ECO:0007669"/>
    <property type="project" value="InterPro"/>
</dbReference>
<dbReference type="Gene3D" id="2.40.270.10">
    <property type="entry name" value="DNA-directed RNA polymerase, subunit 2, domain 6"/>
    <property type="match status" value="1"/>
</dbReference>
<evidence type="ECO:0000259" key="8">
    <source>
        <dbReference type="Pfam" id="PF00562"/>
    </source>
</evidence>
<dbReference type="EMBL" id="PGXC01000003">
    <property type="protein sequence ID" value="PKK91567.1"/>
    <property type="molecule type" value="Genomic_DNA"/>
</dbReference>
<evidence type="ECO:0000256" key="7">
    <source>
        <dbReference type="SAM" id="MobiDB-lite"/>
    </source>
</evidence>
<dbReference type="GO" id="GO:0006351">
    <property type="term" value="P:DNA-templated transcription"/>
    <property type="evidence" value="ECO:0007669"/>
    <property type="project" value="InterPro"/>
</dbReference>
<evidence type="ECO:0000256" key="5">
    <source>
        <dbReference type="ARBA" id="ARBA00023163"/>
    </source>
</evidence>
<dbReference type="GO" id="GO:0003899">
    <property type="term" value="F:DNA-directed RNA polymerase activity"/>
    <property type="evidence" value="ECO:0007669"/>
    <property type="project" value="UniProtKB-EC"/>
</dbReference>
<feature type="region of interest" description="Disordered" evidence="7">
    <location>
        <begin position="348"/>
        <end position="377"/>
    </location>
</feature>
<dbReference type="Pfam" id="PF04560">
    <property type="entry name" value="RNA_pol_Rpb2_7"/>
    <property type="match status" value="1"/>
</dbReference>
<dbReference type="Gene3D" id="3.90.1800.10">
    <property type="entry name" value="RNA polymerase alpha subunit dimerisation domain"/>
    <property type="match status" value="1"/>
</dbReference>
<reference evidence="10 11" key="1">
    <citation type="journal article" date="2017" name="ISME J.">
        <title>Potential for microbial H2 and metal transformations associated with novel bacteria and archaea in deep terrestrial subsurface sediments.</title>
        <authorList>
            <person name="Hernsdorf A.W."/>
            <person name="Amano Y."/>
            <person name="Miyakawa K."/>
            <person name="Ise K."/>
            <person name="Suzuki Y."/>
            <person name="Anantharaman K."/>
            <person name="Probst A."/>
            <person name="Burstein D."/>
            <person name="Thomas B.C."/>
            <person name="Banfield J.F."/>
        </authorList>
    </citation>
    <scope>NUCLEOTIDE SEQUENCE [LARGE SCALE GENOMIC DNA]</scope>
    <source>
        <strain evidence="10">HGW-Wallbacteria-1</strain>
    </source>
</reference>
<dbReference type="FunFam" id="3.90.1800.10:FF:000001">
    <property type="entry name" value="DNA-directed RNA polymerase subunit beta"/>
    <property type="match status" value="1"/>
</dbReference>
<keyword evidence="3" id="KW-0808">Transferase</keyword>
<dbReference type="SUPFAM" id="SSF64484">
    <property type="entry name" value="beta and beta-prime subunits of DNA dependent RNA-polymerase"/>
    <property type="match status" value="1"/>
</dbReference>
<feature type="compositionally biased region" description="Acidic residues" evidence="7">
    <location>
        <begin position="133"/>
        <end position="148"/>
    </location>
</feature>
<keyword evidence="4" id="KW-0548">Nucleotidyltransferase</keyword>
<dbReference type="AlphaFoldDB" id="A0A2N1PTA0"/>
<protein>
    <recommendedName>
        <fullName evidence="1">DNA-directed RNA polymerase</fullName>
        <ecNumber evidence="1">2.7.7.6</ecNumber>
    </recommendedName>
</protein>
<dbReference type="InterPro" id="IPR007641">
    <property type="entry name" value="RNA_pol_Rpb2_7"/>
</dbReference>
<evidence type="ECO:0000256" key="6">
    <source>
        <dbReference type="ARBA" id="ARBA00048552"/>
    </source>
</evidence>
<feature type="compositionally biased region" description="Acidic residues" evidence="7">
    <location>
        <begin position="366"/>
        <end position="377"/>
    </location>
</feature>
<evidence type="ECO:0000256" key="2">
    <source>
        <dbReference type="ARBA" id="ARBA00022478"/>
    </source>
</evidence>
<feature type="region of interest" description="Disordered" evidence="7">
    <location>
        <begin position="131"/>
        <end position="153"/>
    </location>
</feature>
<evidence type="ECO:0000313" key="10">
    <source>
        <dbReference type="EMBL" id="PKK91567.1"/>
    </source>
</evidence>
<keyword evidence="2" id="KW-0240">DNA-directed RNA polymerase</keyword>
<dbReference type="InterPro" id="IPR037033">
    <property type="entry name" value="DNA-dir_RNAP_su2_hyb_sf"/>
</dbReference>
<dbReference type="GO" id="GO:0000428">
    <property type="term" value="C:DNA-directed RNA polymerase complex"/>
    <property type="evidence" value="ECO:0007669"/>
    <property type="project" value="UniProtKB-KW"/>
</dbReference>
<evidence type="ECO:0000256" key="1">
    <source>
        <dbReference type="ARBA" id="ARBA00012418"/>
    </source>
</evidence>
<accession>A0A2N1PTA0</accession>
<feature type="domain" description="DNA-directed RNA polymerase subunit 2 hybrid-binding" evidence="8">
    <location>
        <begin position="180"/>
        <end position="253"/>
    </location>
</feature>
<dbReference type="InterPro" id="IPR015712">
    <property type="entry name" value="DNA-dir_RNA_pol_su2"/>
</dbReference>
<name>A0A2N1PTA0_9BACT</name>
<comment type="catalytic activity">
    <reaction evidence="6">
        <text>RNA(n) + a ribonucleoside 5'-triphosphate = RNA(n+1) + diphosphate</text>
        <dbReference type="Rhea" id="RHEA:21248"/>
        <dbReference type="Rhea" id="RHEA-COMP:14527"/>
        <dbReference type="Rhea" id="RHEA-COMP:17342"/>
        <dbReference type="ChEBI" id="CHEBI:33019"/>
        <dbReference type="ChEBI" id="CHEBI:61557"/>
        <dbReference type="ChEBI" id="CHEBI:140395"/>
        <dbReference type="EC" id="2.7.7.6"/>
    </reaction>
</comment>
<dbReference type="PANTHER" id="PTHR20856">
    <property type="entry name" value="DNA-DIRECTED RNA POLYMERASE I SUBUNIT 2"/>
    <property type="match status" value="1"/>
</dbReference>
<evidence type="ECO:0000313" key="11">
    <source>
        <dbReference type="Proteomes" id="UP000233256"/>
    </source>
</evidence>
<dbReference type="Proteomes" id="UP000233256">
    <property type="component" value="Unassembled WGS sequence"/>
</dbReference>
<organism evidence="10 11">
    <name type="scientific">Candidatus Wallbacteria bacterium HGW-Wallbacteria-1</name>
    <dbReference type="NCBI Taxonomy" id="2013854"/>
    <lineage>
        <taxon>Bacteria</taxon>
        <taxon>Candidatus Walliibacteriota</taxon>
    </lineage>
</organism>
<evidence type="ECO:0000256" key="4">
    <source>
        <dbReference type="ARBA" id="ARBA00022695"/>
    </source>
</evidence>